<organism evidence="3 4">
    <name type="scientific">Linnemannia gamsii</name>
    <dbReference type="NCBI Taxonomy" id="64522"/>
    <lineage>
        <taxon>Eukaryota</taxon>
        <taxon>Fungi</taxon>
        <taxon>Fungi incertae sedis</taxon>
        <taxon>Mucoromycota</taxon>
        <taxon>Mortierellomycotina</taxon>
        <taxon>Mortierellomycetes</taxon>
        <taxon>Mortierellales</taxon>
        <taxon>Mortierellaceae</taxon>
        <taxon>Linnemannia</taxon>
    </lineage>
</organism>
<dbReference type="AlphaFoldDB" id="A0A9P6QXI1"/>
<feature type="signal peptide" evidence="2">
    <location>
        <begin position="1"/>
        <end position="18"/>
    </location>
</feature>
<feature type="region of interest" description="Disordered" evidence="1">
    <location>
        <begin position="42"/>
        <end position="84"/>
    </location>
</feature>
<feature type="non-terminal residue" evidence="3">
    <location>
        <position position="84"/>
    </location>
</feature>
<protein>
    <recommendedName>
        <fullName evidence="5">RxLR effector protein</fullName>
    </recommendedName>
</protein>
<evidence type="ECO:0000313" key="3">
    <source>
        <dbReference type="EMBL" id="KAG0306212.1"/>
    </source>
</evidence>
<feature type="chain" id="PRO_5040505784" description="RxLR effector protein" evidence="2">
    <location>
        <begin position="19"/>
        <end position="84"/>
    </location>
</feature>
<feature type="compositionally biased region" description="Acidic residues" evidence="1">
    <location>
        <begin position="66"/>
        <end position="84"/>
    </location>
</feature>
<keyword evidence="4" id="KW-1185">Reference proteome</keyword>
<gene>
    <name evidence="3" type="ORF">BGZ97_000835</name>
</gene>
<evidence type="ECO:0008006" key="5">
    <source>
        <dbReference type="Google" id="ProtNLM"/>
    </source>
</evidence>
<evidence type="ECO:0000256" key="2">
    <source>
        <dbReference type="SAM" id="SignalP"/>
    </source>
</evidence>
<dbReference type="EMBL" id="JAAAIN010001161">
    <property type="protein sequence ID" value="KAG0306212.1"/>
    <property type="molecule type" value="Genomic_DNA"/>
</dbReference>
<keyword evidence="2" id="KW-0732">Signal</keyword>
<name>A0A9P6QXI1_9FUNG</name>
<comment type="caution">
    <text evidence="3">The sequence shown here is derived from an EMBL/GenBank/DDBJ whole genome shotgun (WGS) entry which is preliminary data.</text>
</comment>
<reference evidence="3" key="1">
    <citation type="journal article" date="2020" name="Fungal Divers.">
        <title>Resolving the Mortierellaceae phylogeny through synthesis of multi-gene phylogenetics and phylogenomics.</title>
        <authorList>
            <person name="Vandepol N."/>
            <person name="Liber J."/>
            <person name="Desiro A."/>
            <person name="Na H."/>
            <person name="Kennedy M."/>
            <person name="Barry K."/>
            <person name="Grigoriev I.V."/>
            <person name="Miller A.N."/>
            <person name="O'Donnell K."/>
            <person name="Stajich J.E."/>
            <person name="Bonito G."/>
        </authorList>
    </citation>
    <scope>NUCLEOTIDE SEQUENCE</scope>
    <source>
        <strain evidence="3">NVP60</strain>
    </source>
</reference>
<proteinExistence type="predicted"/>
<sequence>MKITTVLTVLAAVLLVQAAPVPSTPSSSTLVFRRNHVQASANSLAASAGPVETLKKRHGHGRDADTDSNDNGEGADTDSNDNGE</sequence>
<evidence type="ECO:0000313" key="4">
    <source>
        <dbReference type="Proteomes" id="UP000823405"/>
    </source>
</evidence>
<dbReference type="Proteomes" id="UP000823405">
    <property type="component" value="Unassembled WGS sequence"/>
</dbReference>
<evidence type="ECO:0000256" key="1">
    <source>
        <dbReference type="SAM" id="MobiDB-lite"/>
    </source>
</evidence>
<accession>A0A9P6QXI1</accession>